<keyword evidence="5 7" id="KW-0472">Membrane</keyword>
<evidence type="ECO:0000256" key="4">
    <source>
        <dbReference type="ARBA" id="ARBA00022989"/>
    </source>
</evidence>
<dbReference type="InterPro" id="IPR003838">
    <property type="entry name" value="ABC3_permease_C"/>
</dbReference>
<feature type="transmembrane region" description="Helical" evidence="7">
    <location>
        <begin position="329"/>
        <end position="355"/>
    </location>
</feature>
<dbReference type="GO" id="GO:0022857">
    <property type="term" value="F:transmembrane transporter activity"/>
    <property type="evidence" value="ECO:0007669"/>
    <property type="project" value="TreeGrafter"/>
</dbReference>
<comment type="similarity">
    <text evidence="6">Belongs to the ABC-4 integral membrane protein family.</text>
</comment>
<evidence type="ECO:0000313" key="12">
    <source>
        <dbReference type="Proteomes" id="UP001174909"/>
    </source>
</evidence>
<evidence type="ECO:0000256" key="6">
    <source>
        <dbReference type="ARBA" id="ARBA00038076"/>
    </source>
</evidence>
<feature type="transmembrane region" description="Helical" evidence="7">
    <location>
        <begin position="283"/>
        <end position="308"/>
    </location>
</feature>
<evidence type="ECO:0000256" key="5">
    <source>
        <dbReference type="ARBA" id="ARBA00023136"/>
    </source>
</evidence>
<dbReference type="EMBL" id="CASHTH010002395">
    <property type="protein sequence ID" value="CAI8029323.1"/>
    <property type="molecule type" value="Genomic_DNA"/>
</dbReference>
<evidence type="ECO:0000259" key="9">
    <source>
        <dbReference type="Pfam" id="PF02687"/>
    </source>
</evidence>
<dbReference type="PANTHER" id="PTHR30572">
    <property type="entry name" value="MEMBRANE COMPONENT OF TRANSPORTER-RELATED"/>
    <property type="match status" value="1"/>
</dbReference>
<keyword evidence="4 7" id="KW-1133">Transmembrane helix</keyword>
<keyword evidence="11" id="KW-0547">Nucleotide-binding</keyword>
<protein>
    <submittedName>
        <fullName evidence="11">Macrolide export ATP-binding/permease protein MacB</fullName>
    </submittedName>
</protein>
<dbReference type="Pfam" id="PF02687">
    <property type="entry name" value="FtsX"/>
    <property type="match status" value="1"/>
</dbReference>
<evidence type="ECO:0000256" key="8">
    <source>
        <dbReference type="SAM" id="SignalP"/>
    </source>
</evidence>
<dbReference type="GO" id="GO:0005886">
    <property type="term" value="C:plasma membrane"/>
    <property type="evidence" value="ECO:0007669"/>
    <property type="project" value="UniProtKB-SubCell"/>
</dbReference>
<dbReference type="Pfam" id="PF12704">
    <property type="entry name" value="MacB_PCD"/>
    <property type="match status" value="1"/>
</dbReference>
<keyword evidence="11" id="KW-0067">ATP-binding</keyword>
<feature type="signal peptide" evidence="8">
    <location>
        <begin position="1"/>
        <end position="19"/>
    </location>
</feature>
<name>A0AA35SG31_GEOBA</name>
<evidence type="ECO:0000256" key="2">
    <source>
        <dbReference type="ARBA" id="ARBA00022475"/>
    </source>
</evidence>
<sequence>MRSLLTMLGIIIGIASVLAMIAIGDGAKEIVIQDAQKMGGATRITLYQTSYKRENNRWVRIRSNEYMKYEDVLAIEAECPSVSAVTPRIADWRGILFQGPDGTETRAGYNGVDANYTTAMDWDIKEGRFITDEDVQNATKICVLGDEMATELFGDKSPLGQEIKAVKRISYRDQWGRRTRRRSTERFTVVGTLVPRGTSFQFGWSYDNLAFIPVSTVQERFTGNDQVRNIMVFANTVDAVPQAIEEVKTVIRKRHKNQDDFVRIRAMRAGMAQLQKISKMIKIALGSIAGFSLLVGGIGIMNMMLVAVTERTREIGLRKALGAKPLDILAQFLIEAVIMCAVGGAIGIGLGIFVGEGMAMLAVKIAKIVPEWPSVISMQWVMISVSFSASIGIFFGMYPAIKASSLAPVEALRKD</sequence>
<evidence type="ECO:0000313" key="11">
    <source>
        <dbReference type="EMBL" id="CAI8029323.1"/>
    </source>
</evidence>
<feature type="domain" description="MacB-like periplasmic core" evidence="10">
    <location>
        <begin position="3"/>
        <end position="249"/>
    </location>
</feature>
<keyword evidence="12" id="KW-1185">Reference proteome</keyword>
<keyword evidence="8" id="KW-0732">Signal</keyword>
<proteinExistence type="inferred from homology"/>
<evidence type="ECO:0000259" key="10">
    <source>
        <dbReference type="Pfam" id="PF12704"/>
    </source>
</evidence>
<dbReference type="GO" id="GO:0005524">
    <property type="term" value="F:ATP binding"/>
    <property type="evidence" value="ECO:0007669"/>
    <property type="project" value="UniProtKB-KW"/>
</dbReference>
<dbReference type="InterPro" id="IPR050250">
    <property type="entry name" value="Macrolide_Exporter_MacB"/>
</dbReference>
<keyword evidence="2" id="KW-1003">Cell membrane</keyword>
<reference evidence="11" key="1">
    <citation type="submission" date="2023-03" db="EMBL/GenBank/DDBJ databases">
        <authorList>
            <person name="Steffen K."/>
            <person name="Cardenas P."/>
        </authorList>
    </citation>
    <scope>NUCLEOTIDE SEQUENCE</scope>
</reference>
<feature type="transmembrane region" description="Helical" evidence="7">
    <location>
        <begin position="375"/>
        <end position="398"/>
    </location>
</feature>
<dbReference type="AlphaFoldDB" id="A0AA35SG31"/>
<dbReference type="PANTHER" id="PTHR30572:SF4">
    <property type="entry name" value="ABC TRANSPORTER PERMEASE YTRF"/>
    <property type="match status" value="1"/>
</dbReference>
<accession>A0AA35SG31</accession>
<feature type="chain" id="PRO_5041264682" evidence="8">
    <location>
        <begin position="20"/>
        <end position="415"/>
    </location>
</feature>
<dbReference type="Proteomes" id="UP001174909">
    <property type="component" value="Unassembled WGS sequence"/>
</dbReference>
<evidence type="ECO:0000256" key="7">
    <source>
        <dbReference type="SAM" id="Phobius"/>
    </source>
</evidence>
<evidence type="ECO:0000256" key="3">
    <source>
        <dbReference type="ARBA" id="ARBA00022692"/>
    </source>
</evidence>
<gene>
    <name evidence="11" type="ORF">GBAR_LOCUS16661</name>
</gene>
<comment type="caution">
    <text evidence="11">The sequence shown here is derived from an EMBL/GenBank/DDBJ whole genome shotgun (WGS) entry which is preliminary data.</text>
</comment>
<feature type="domain" description="ABC3 transporter permease C-terminal" evidence="9">
    <location>
        <begin position="287"/>
        <end position="406"/>
    </location>
</feature>
<evidence type="ECO:0000256" key="1">
    <source>
        <dbReference type="ARBA" id="ARBA00004651"/>
    </source>
</evidence>
<organism evidence="11 12">
    <name type="scientific">Geodia barretti</name>
    <name type="common">Barrett's horny sponge</name>
    <dbReference type="NCBI Taxonomy" id="519541"/>
    <lineage>
        <taxon>Eukaryota</taxon>
        <taxon>Metazoa</taxon>
        <taxon>Porifera</taxon>
        <taxon>Demospongiae</taxon>
        <taxon>Heteroscleromorpha</taxon>
        <taxon>Tetractinellida</taxon>
        <taxon>Astrophorina</taxon>
        <taxon>Geodiidae</taxon>
        <taxon>Geodia</taxon>
    </lineage>
</organism>
<dbReference type="InterPro" id="IPR025857">
    <property type="entry name" value="MacB_PCD"/>
</dbReference>
<comment type="subcellular location">
    <subcellularLocation>
        <location evidence="1">Cell membrane</location>
        <topology evidence="1">Multi-pass membrane protein</topology>
    </subcellularLocation>
</comment>
<keyword evidence="3 7" id="KW-0812">Transmembrane</keyword>